<dbReference type="NCBIfam" id="TIGR01777">
    <property type="entry name" value="yfcH"/>
    <property type="match status" value="1"/>
</dbReference>
<comment type="caution">
    <text evidence="4">The sequence shown here is derived from an EMBL/GenBank/DDBJ whole genome shotgun (WGS) entry which is preliminary data.</text>
</comment>
<comment type="similarity">
    <text evidence="1">Belongs to the NAD(P)-dependent epimerase/dehydratase family. SDR39U1 subfamily.</text>
</comment>
<evidence type="ECO:0000313" key="4">
    <source>
        <dbReference type="EMBL" id="TWR24524.1"/>
    </source>
</evidence>
<dbReference type="EMBL" id="VOEI01000006">
    <property type="protein sequence ID" value="TWR24524.1"/>
    <property type="molecule type" value="Genomic_DNA"/>
</dbReference>
<dbReference type="PANTHER" id="PTHR11092">
    <property type="entry name" value="SUGAR NUCLEOTIDE EPIMERASE RELATED"/>
    <property type="match status" value="1"/>
</dbReference>
<dbReference type="SUPFAM" id="SSF51735">
    <property type="entry name" value="NAD(P)-binding Rossmann-fold domains"/>
    <property type="match status" value="1"/>
</dbReference>
<protein>
    <submittedName>
        <fullName evidence="4">TIGR01777 family protein</fullName>
    </submittedName>
</protein>
<dbReference type="AlphaFoldDB" id="A0A563TYU5"/>
<dbReference type="OrthoDB" id="9801773at2"/>
<reference evidence="4 5" key="1">
    <citation type="submission" date="2019-07" db="EMBL/GenBank/DDBJ databases">
        <authorList>
            <person name="Kim J."/>
        </authorList>
    </citation>
    <scope>NUCLEOTIDE SEQUENCE [LARGE SCALE GENOMIC DNA]</scope>
    <source>
        <strain evidence="4 5">MJ1a</strain>
    </source>
</reference>
<dbReference type="Gene3D" id="3.40.50.720">
    <property type="entry name" value="NAD(P)-binding Rossmann-like Domain"/>
    <property type="match status" value="1"/>
</dbReference>
<gene>
    <name evidence="4" type="ORF">FPZ42_15600</name>
</gene>
<organism evidence="4 5">
    <name type="scientific">Mucilaginibacter achroorhodeus</name>
    <dbReference type="NCBI Taxonomy" id="2599294"/>
    <lineage>
        <taxon>Bacteria</taxon>
        <taxon>Pseudomonadati</taxon>
        <taxon>Bacteroidota</taxon>
        <taxon>Sphingobacteriia</taxon>
        <taxon>Sphingobacteriales</taxon>
        <taxon>Sphingobacteriaceae</taxon>
        <taxon>Mucilaginibacter</taxon>
    </lineage>
</organism>
<name>A0A563TYU5_9SPHI</name>
<dbReference type="RefSeq" id="WP_146272780.1">
    <property type="nucleotide sequence ID" value="NZ_VOEI01000006.1"/>
</dbReference>
<evidence type="ECO:0000259" key="2">
    <source>
        <dbReference type="Pfam" id="PF01370"/>
    </source>
</evidence>
<dbReference type="PANTHER" id="PTHR11092:SF0">
    <property type="entry name" value="EPIMERASE FAMILY PROTEIN SDR39U1"/>
    <property type="match status" value="1"/>
</dbReference>
<evidence type="ECO:0000259" key="3">
    <source>
        <dbReference type="Pfam" id="PF08338"/>
    </source>
</evidence>
<dbReference type="InterPro" id="IPR013549">
    <property type="entry name" value="DUF1731"/>
</dbReference>
<accession>A0A563TYU5</accession>
<dbReference type="InterPro" id="IPR036291">
    <property type="entry name" value="NAD(P)-bd_dom_sf"/>
</dbReference>
<dbReference type="InterPro" id="IPR010099">
    <property type="entry name" value="SDR39U1"/>
</dbReference>
<proteinExistence type="inferred from homology"/>
<dbReference type="Proteomes" id="UP000318010">
    <property type="component" value="Unassembled WGS sequence"/>
</dbReference>
<sequence>MDNKNILITGGTGLIGKHLTNALLEKGCKVSLLSRKAGDNPKVKTYTWDVDKQEIDPDCITGIDTIIHLAGAGIADKPWTDARKKEIVDSRTKSIRLIYDLMRKKSHQVTTVISASGINYYGDSGNKLLEESDLPANDFVGNCCVEWEKAVDEGVEFGLRTVKYRTGVVLTQEGGALPKLATPVKLYVGSPLGNGKQWVPWIHPQDVTNMYLYALETPELAGAFNMVAPNPVTNKALTKAVAKQLHKPLWAPNLPAFLIKLLFGEMASLVLGSTRASAQKIQDNGFTFRYPDVESALKEIYG</sequence>
<feature type="domain" description="NAD-dependent epimerase/dehydratase" evidence="2">
    <location>
        <begin position="6"/>
        <end position="132"/>
    </location>
</feature>
<dbReference type="Pfam" id="PF08338">
    <property type="entry name" value="DUF1731"/>
    <property type="match status" value="1"/>
</dbReference>
<evidence type="ECO:0000313" key="5">
    <source>
        <dbReference type="Proteomes" id="UP000318010"/>
    </source>
</evidence>
<keyword evidence="5" id="KW-1185">Reference proteome</keyword>
<dbReference type="Pfam" id="PF01370">
    <property type="entry name" value="Epimerase"/>
    <property type="match status" value="1"/>
</dbReference>
<dbReference type="CDD" id="cd05242">
    <property type="entry name" value="SDR_a8"/>
    <property type="match status" value="1"/>
</dbReference>
<dbReference type="InterPro" id="IPR001509">
    <property type="entry name" value="Epimerase_deHydtase"/>
</dbReference>
<evidence type="ECO:0000256" key="1">
    <source>
        <dbReference type="ARBA" id="ARBA00009353"/>
    </source>
</evidence>
<feature type="domain" description="DUF1731" evidence="3">
    <location>
        <begin position="254"/>
        <end position="300"/>
    </location>
</feature>